<sequence>MMKTGFGESSGDYEASQQQALMGILLPVLEKSMVMAAEYSKACGRNTVLPEDMEYAIKYCVMHTVGQNIGSLFPEIYDEESSDEEDLEEVPPEDCPPFERYTGDDTTFRQMNEAYDRWEQWVPQSPVEEMLKNAINSNEYIGSGGLDDF</sequence>
<protein>
    <submittedName>
        <fullName evidence="2">Uncharacterized protein</fullName>
    </submittedName>
</protein>
<evidence type="ECO:0000313" key="3">
    <source>
        <dbReference type="Proteomes" id="UP000203890"/>
    </source>
</evidence>
<dbReference type="EMBL" id="EU304328">
    <property type="protein sequence ID" value="ABY27882.1"/>
    <property type="molecule type" value="Genomic_DNA"/>
</dbReference>
<dbReference type="OrthoDB" id="15055at10239"/>
<gene>
    <name evidence="2" type="ORF">OtV5_092</name>
</gene>
<dbReference type="KEGG" id="vg:5845794"/>
<name>A9YVZ9_9PHYC</name>
<dbReference type="RefSeq" id="YP_001648178.1">
    <property type="nucleotide sequence ID" value="NC_010191.2"/>
</dbReference>
<dbReference type="Proteomes" id="UP000203890">
    <property type="component" value="Segment"/>
</dbReference>
<accession>A9YVZ9</accession>
<feature type="compositionally biased region" description="Acidic residues" evidence="1">
    <location>
        <begin position="79"/>
        <end position="92"/>
    </location>
</feature>
<dbReference type="GeneID" id="5845794"/>
<evidence type="ECO:0000313" key="2">
    <source>
        <dbReference type="EMBL" id="ABY27882.1"/>
    </source>
</evidence>
<feature type="region of interest" description="Disordered" evidence="1">
    <location>
        <begin position="79"/>
        <end position="103"/>
    </location>
</feature>
<organism evidence="2 3">
    <name type="scientific">Ostreococcus tauri virus OtV5</name>
    <dbReference type="NCBI Taxonomy" id="1785753"/>
    <lineage>
        <taxon>Viruses</taxon>
        <taxon>Varidnaviria</taxon>
        <taxon>Bamfordvirae</taxon>
        <taxon>Nucleocytoviricota</taxon>
        <taxon>Megaviricetes</taxon>
        <taxon>Algavirales</taxon>
        <taxon>Phycodnaviridae</taxon>
        <taxon>Prasinovirus</taxon>
        <taxon>Prasinovirus ostreotauri</taxon>
    </lineage>
</organism>
<reference evidence="2 3" key="1">
    <citation type="journal article" date="2008" name="PLoS ONE">
        <title>Life-cycle and genome of OtV5, a large DNA virus of the pelagic marine unicellular green alga Ostreococcus tauri.</title>
        <authorList>
            <person name="Derelle E."/>
            <person name="Ferraz C."/>
            <person name="Escande M.L."/>
            <person name="Eychenie S."/>
            <person name="Cooke R."/>
            <person name="Piganeau G."/>
            <person name="Desdevises Y."/>
            <person name="Bellec L."/>
            <person name="Moreau H."/>
            <person name="Grimsley N."/>
        </authorList>
    </citation>
    <scope>NUCLEOTIDE SEQUENCE [LARGE SCALE GENOMIC DNA]</scope>
    <source>
        <strain evidence="2 3">OtV5</strain>
    </source>
</reference>
<proteinExistence type="predicted"/>
<evidence type="ECO:0000256" key="1">
    <source>
        <dbReference type="SAM" id="MobiDB-lite"/>
    </source>
</evidence>
<keyword evidence="3" id="KW-1185">Reference proteome</keyword>